<reference evidence="9" key="1">
    <citation type="submission" date="2016-11" db="EMBL/GenBank/DDBJ databases">
        <authorList>
            <person name="Varghese N."/>
            <person name="Submissions S."/>
        </authorList>
    </citation>
    <scope>NUCLEOTIDE SEQUENCE [LARGE SCALE GENOMIC DNA]</scope>
    <source>
        <strain evidence="9">DSM 28223</strain>
    </source>
</reference>
<evidence type="ECO:0000313" key="9">
    <source>
        <dbReference type="Proteomes" id="UP000184211"/>
    </source>
</evidence>
<feature type="binding site" evidence="4">
    <location>
        <begin position="22"/>
        <end position="29"/>
    </location>
    <ligand>
        <name>ATP</name>
        <dbReference type="ChEBI" id="CHEBI:30616"/>
    </ligand>
</feature>
<evidence type="ECO:0000256" key="4">
    <source>
        <dbReference type="HAMAP-Rule" id="MF_00636"/>
    </source>
</evidence>
<dbReference type="STRING" id="870908.SAMN04488044_1352"/>
<gene>
    <name evidence="8" type="ORF">SAMN04488044_1352</name>
</gene>
<dbReference type="NCBIfam" id="NF003828">
    <property type="entry name" value="PRK05416.1"/>
    <property type="match status" value="1"/>
</dbReference>
<dbReference type="AlphaFoldDB" id="A0A1M5MWB5"/>
<keyword evidence="1 4" id="KW-0547">Nucleotide-binding</keyword>
<feature type="domain" description="RapZ-like N-terminal" evidence="6">
    <location>
        <begin position="17"/>
        <end position="164"/>
    </location>
</feature>
<name>A0A1M5MWB5_9RHOB</name>
<evidence type="ECO:0000256" key="1">
    <source>
        <dbReference type="ARBA" id="ARBA00022741"/>
    </source>
</evidence>
<feature type="domain" description="RapZ C-terminal" evidence="7">
    <location>
        <begin position="172"/>
        <end position="290"/>
    </location>
</feature>
<dbReference type="PANTHER" id="PTHR30448:SF0">
    <property type="entry name" value="RNASE ADAPTER PROTEIN RAPZ"/>
    <property type="match status" value="1"/>
</dbReference>
<dbReference type="PANTHER" id="PTHR30448">
    <property type="entry name" value="RNASE ADAPTER PROTEIN RAPZ"/>
    <property type="match status" value="1"/>
</dbReference>
<protein>
    <submittedName>
        <fullName evidence="8">UPF0042 nucleotide-binding protein</fullName>
    </submittedName>
</protein>
<accession>A0A1M5MWB5</accession>
<dbReference type="Pfam" id="PF03668">
    <property type="entry name" value="RapZ-like_N"/>
    <property type="match status" value="1"/>
</dbReference>
<dbReference type="Pfam" id="PF22740">
    <property type="entry name" value="PapZ_C"/>
    <property type="match status" value="1"/>
</dbReference>
<feature type="region of interest" description="Disordered" evidence="5">
    <location>
        <begin position="292"/>
        <end position="311"/>
    </location>
</feature>
<evidence type="ECO:0000259" key="7">
    <source>
        <dbReference type="Pfam" id="PF22740"/>
    </source>
</evidence>
<proteinExistence type="inferred from homology"/>
<dbReference type="EMBL" id="FQWM01000002">
    <property type="protein sequence ID" value="SHG81507.1"/>
    <property type="molecule type" value="Genomic_DNA"/>
</dbReference>
<sequence length="311" mass="34560">MGEARKMATTDTSTPRLVLVTGPSGAGRSTTIKVLEDLGFETIDNLPLGLVERLFSGARPDRPLALGLDARNRDFTPQALLDLLRALDAHDPELLYLDCSREILQRRYSETRRRHPMAPEESAIVGIDREKELLVPVKDRADTLIDTSELTVHTLRDALTAQFKPAGSALLAVTVMSFSYKRGLPQGVDIVQDCRFLNNPYWVPELRGLSGRDSAVANHIENDDRFEPFFERLCDMVRFLLPEYRREGKAHLSIGLGCTGGQHRSVFVTEKLAEALAQDGWRVSIRHRELDRREGEGVTGSGNAESGVAKA</sequence>
<keyword evidence="2 4" id="KW-0067">ATP-binding</keyword>
<dbReference type="GO" id="GO:0005525">
    <property type="term" value="F:GTP binding"/>
    <property type="evidence" value="ECO:0007669"/>
    <property type="project" value="UniProtKB-UniRule"/>
</dbReference>
<dbReference type="InterPro" id="IPR053931">
    <property type="entry name" value="RapZ_C"/>
</dbReference>
<dbReference type="HAMAP" id="MF_00636">
    <property type="entry name" value="RapZ_like"/>
    <property type="match status" value="1"/>
</dbReference>
<evidence type="ECO:0000313" key="8">
    <source>
        <dbReference type="EMBL" id="SHG81507.1"/>
    </source>
</evidence>
<evidence type="ECO:0000259" key="6">
    <source>
        <dbReference type="Pfam" id="PF03668"/>
    </source>
</evidence>
<evidence type="ECO:0000256" key="5">
    <source>
        <dbReference type="SAM" id="MobiDB-lite"/>
    </source>
</evidence>
<feature type="binding site" evidence="4">
    <location>
        <begin position="69"/>
        <end position="72"/>
    </location>
    <ligand>
        <name>GTP</name>
        <dbReference type="ChEBI" id="CHEBI:37565"/>
    </ligand>
</feature>
<dbReference type="InterPro" id="IPR053930">
    <property type="entry name" value="RapZ-like_N"/>
</dbReference>
<keyword evidence="3 4" id="KW-0342">GTP-binding</keyword>
<dbReference type="SUPFAM" id="SSF52540">
    <property type="entry name" value="P-loop containing nucleoside triphosphate hydrolases"/>
    <property type="match status" value="1"/>
</dbReference>
<keyword evidence="9" id="KW-1185">Reference proteome</keyword>
<organism evidence="8 9">
    <name type="scientific">Cognatishimia maritima</name>
    <dbReference type="NCBI Taxonomy" id="870908"/>
    <lineage>
        <taxon>Bacteria</taxon>
        <taxon>Pseudomonadati</taxon>
        <taxon>Pseudomonadota</taxon>
        <taxon>Alphaproteobacteria</taxon>
        <taxon>Rhodobacterales</taxon>
        <taxon>Paracoccaceae</taxon>
        <taxon>Cognatishimia</taxon>
    </lineage>
</organism>
<dbReference type="InterPro" id="IPR005337">
    <property type="entry name" value="RapZ-like"/>
</dbReference>
<evidence type="ECO:0000256" key="3">
    <source>
        <dbReference type="ARBA" id="ARBA00023134"/>
    </source>
</evidence>
<dbReference type="GO" id="GO:0005524">
    <property type="term" value="F:ATP binding"/>
    <property type="evidence" value="ECO:0007669"/>
    <property type="project" value="UniProtKB-UniRule"/>
</dbReference>
<dbReference type="InterPro" id="IPR027417">
    <property type="entry name" value="P-loop_NTPase"/>
</dbReference>
<dbReference type="PIRSF" id="PIRSF005052">
    <property type="entry name" value="P-loopkin"/>
    <property type="match status" value="1"/>
</dbReference>
<evidence type="ECO:0000256" key="2">
    <source>
        <dbReference type="ARBA" id="ARBA00022840"/>
    </source>
</evidence>
<dbReference type="Proteomes" id="UP000184211">
    <property type="component" value="Unassembled WGS sequence"/>
</dbReference>